<name>A0A2P2JBX0_RHIMU</name>
<reference evidence="1" key="1">
    <citation type="submission" date="2018-02" db="EMBL/GenBank/DDBJ databases">
        <title>Rhizophora mucronata_Transcriptome.</title>
        <authorList>
            <person name="Meera S.P."/>
            <person name="Sreeshan A."/>
            <person name="Augustine A."/>
        </authorList>
    </citation>
    <scope>NUCLEOTIDE SEQUENCE</scope>
    <source>
        <tissue evidence="1">Leaf</tissue>
    </source>
</reference>
<protein>
    <submittedName>
        <fullName evidence="1">Uncharacterized protein</fullName>
    </submittedName>
</protein>
<sequence>MVHLLLAITQNLPAKAAFSNVCHPPLDMMLQLLVMTHQRVWLHLQILFMIIRYVQSVLLIEKTWRLVVGIRLVVSVEKTYNHALFVVAI</sequence>
<organism evidence="1">
    <name type="scientific">Rhizophora mucronata</name>
    <name type="common">Asiatic mangrove</name>
    <dbReference type="NCBI Taxonomy" id="61149"/>
    <lineage>
        <taxon>Eukaryota</taxon>
        <taxon>Viridiplantae</taxon>
        <taxon>Streptophyta</taxon>
        <taxon>Embryophyta</taxon>
        <taxon>Tracheophyta</taxon>
        <taxon>Spermatophyta</taxon>
        <taxon>Magnoliopsida</taxon>
        <taxon>eudicotyledons</taxon>
        <taxon>Gunneridae</taxon>
        <taxon>Pentapetalae</taxon>
        <taxon>rosids</taxon>
        <taxon>fabids</taxon>
        <taxon>Malpighiales</taxon>
        <taxon>Rhizophoraceae</taxon>
        <taxon>Rhizophora</taxon>
    </lineage>
</organism>
<dbReference type="EMBL" id="GGEC01010469">
    <property type="protein sequence ID" value="MBW90952.1"/>
    <property type="molecule type" value="Transcribed_RNA"/>
</dbReference>
<dbReference type="AlphaFoldDB" id="A0A2P2JBX0"/>
<accession>A0A2P2JBX0</accession>
<evidence type="ECO:0000313" key="1">
    <source>
        <dbReference type="EMBL" id="MBW90952.1"/>
    </source>
</evidence>
<proteinExistence type="predicted"/>